<organism evidence="1 2">
    <name type="scientific">Aspergillus tanneri</name>
    <dbReference type="NCBI Taxonomy" id="1220188"/>
    <lineage>
        <taxon>Eukaryota</taxon>
        <taxon>Fungi</taxon>
        <taxon>Dikarya</taxon>
        <taxon>Ascomycota</taxon>
        <taxon>Pezizomycotina</taxon>
        <taxon>Eurotiomycetes</taxon>
        <taxon>Eurotiomycetidae</taxon>
        <taxon>Eurotiales</taxon>
        <taxon>Aspergillaceae</taxon>
        <taxon>Aspergillus</taxon>
        <taxon>Aspergillus subgen. Circumdati</taxon>
    </lineage>
</organism>
<name>A0A4S3JEF5_9EURO</name>
<accession>A0A4S3JEF5</accession>
<dbReference type="VEuPathDB" id="FungiDB:EYZ11_009019"/>
<evidence type="ECO:0000313" key="2">
    <source>
        <dbReference type="Proteomes" id="UP000308092"/>
    </source>
</evidence>
<protein>
    <submittedName>
        <fullName evidence="1">Uncharacterized protein</fullName>
    </submittedName>
</protein>
<comment type="caution">
    <text evidence="1">The sequence shown here is derived from an EMBL/GenBank/DDBJ whole genome shotgun (WGS) entry which is preliminary data.</text>
</comment>
<gene>
    <name evidence="1" type="ORF">EYZ11_009019</name>
</gene>
<reference evidence="1 2" key="1">
    <citation type="submission" date="2019-03" db="EMBL/GenBank/DDBJ databases">
        <title>The genome sequence of a newly discovered highly antifungal drug resistant Aspergillus species, Aspergillus tanneri NIH 1004.</title>
        <authorList>
            <person name="Mounaud S."/>
            <person name="Singh I."/>
            <person name="Joardar V."/>
            <person name="Pakala S."/>
            <person name="Pakala S."/>
            <person name="Venepally P."/>
            <person name="Hoover J."/>
            <person name="Nierman W."/>
            <person name="Chung J."/>
            <person name="Losada L."/>
        </authorList>
    </citation>
    <scope>NUCLEOTIDE SEQUENCE [LARGE SCALE GENOMIC DNA]</scope>
    <source>
        <strain evidence="1 2">NIH1004</strain>
    </source>
</reference>
<keyword evidence="2" id="KW-1185">Reference proteome</keyword>
<sequence length="43" mass="5114">MFPFYTEEQLVMRLTINDPARNYYFLILGEDKILSPKIDDMGD</sequence>
<dbReference type="Proteomes" id="UP000308092">
    <property type="component" value="Unassembled WGS sequence"/>
</dbReference>
<dbReference type="AlphaFoldDB" id="A0A4S3JEF5"/>
<dbReference type="EMBL" id="SOSA01000408">
    <property type="protein sequence ID" value="THC91511.1"/>
    <property type="molecule type" value="Genomic_DNA"/>
</dbReference>
<proteinExistence type="predicted"/>
<evidence type="ECO:0000313" key="1">
    <source>
        <dbReference type="EMBL" id="THC91511.1"/>
    </source>
</evidence>